<dbReference type="Proteomes" id="UP000272400">
    <property type="component" value="Unassembled WGS sequence"/>
</dbReference>
<dbReference type="GO" id="GO:0008270">
    <property type="term" value="F:zinc ion binding"/>
    <property type="evidence" value="ECO:0007669"/>
    <property type="project" value="InterPro"/>
</dbReference>
<dbReference type="InterPro" id="IPR036291">
    <property type="entry name" value="NAD(P)-bd_dom_sf"/>
</dbReference>
<dbReference type="Gene3D" id="3.40.50.720">
    <property type="entry name" value="NAD(P)-binding Rossmann-like Domain"/>
    <property type="match status" value="1"/>
</dbReference>
<dbReference type="InterPro" id="IPR011032">
    <property type="entry name" value="GroES-like_sf"/>
</dbReference>
<evidence type="ECO:0000313" key="8">
    <source>
        <dbReference type="EMBL" id="ROO87923.1"/>
    </source>
</evidence>
<comment type="caution">
    <text evidence="8">The sequence shown here is derived from an EMBL/GenBank/DDBJ whole genome shotgun (WGS) entry which is preliminary data.</text>
</comment>
<name>A0A3N1D315_9ACTN</name>
<dbReference type="Gene3D" id="3.90.180.10">
    <property type="entry name" value="Medium-chain alcohol dehydrogenases, catalytic domain"/>
    <property type="match status" value="1"/>
</dbReference>
<gene>
    <name evidence="8" type="ORF">EDD29_5571</name>
</gene>
<protein>
    <recommendedName>
        <fullName evidence="7">Enoyl reductase (ER) domain-containing protein</fullName>
    </recommendedName>
</protein>
<comment type="cofactor">
    <cofactor evidence="1 6">
        <name>Zn(2+)</name>
        <dbReference type="ChEBI" id="CHEBI:29105"/>
    </cofactor>
</comment>
<dbReference type="InterPro" id="IPR020843">
    <property type="entry name" value="ER"/>
</dbReference>
<evidence type="ECO:0000259" key="7">
    <source>
        <dbReference type="SMART" id="SM00829"/>
    </source>
</evidence>
<dbReference type="GO" id="GO:0005737">
    <property type="term" value="C:cytoplasm"/>
    <property type="evidence" value="ECO:0007669"/>
    <property type="project" value="TreeGrafter"/>
</dbReference>
<feature type="domain" description="Enoyl reductase (ER)" evidence="7">
    <location>
        <begin position="8"/>
        <end position="347"/>
    </location>
</feature>
<dbReference type="InterPro" id="IPR002328">
    <property type="entry name" value="ADH_Zn_CS"/>
</dbReference>
<dbReference type="GO" id="GO:0034079">
    <property type="term" value="P:butanediol biosynthetic process"/>
    <property type="evidence" value="ECO:0007669"/>
    <property type="project" value="TreeGrafter"/>
</dbReference>
<dbReference type="PROSITE" id="PS00059">
    <property type="entry name" value="ADH_ZINC"/>
    <property type="match status" value="1"/>
</dbReference>
<evidence type="ECO:0000256" key="2">
    <source>
        <dbReference type="ARBA" id="ARBA00008072"/>
    </source>
</evidence>
<dbReference type="AlphaFoldDB" id="A0A3N1D315"/>
<dbReference type="SMART" id="SM00829">
    <property type="entry name" value="PKS_ER"/>
    <property type="match status" value="1"/>
</dbReference>
<accession>A0A3N1D315</accession>
<dbReference type="CDD" id="cd08233">
    <property type="entry name" value="butanediol_DH_like"/>
    <property type="match status" value="1"/>
</dbReference>
<dbReference type="RefSeq" id="WP_170201604.1">
    <property type="nucleotide sequence ID" value="NZ_RJKE01000001.1"/>
</dbReference>
<dbReference type="InterPro" id="IPR013149">
    <property type="entry name" value="ADH-like_C"/>
</dbReference>
<evidence type="ECO:0000313" key="9">
    <source>
        <dbReference type="Proteomes" id="UP000272400"/>
    </source>
</evidence>
<evidence type="ECO:0000256" key="3">
    <source>
        <dbReference type="ARBA" id="ARBA00022723"/>
    </source>
</evidence>
<keyword evidence="4 6" id="KW-0862">Zinc</keyword>
<dbReference type="SUPFAM" id="SSF50129">
    <property type="entry name" value="GroES-like"/>
    <property type="match status" value="1"/>
</dbReference>
<keyword evidence="9" id="KW-1185">Reference proteome</keyword>
<dbReference type="GO" id="GO:0000721">
    <property type="term" value="F:(R,R)-butanediol dehydrogenase activity"/>
    <property type="evidence" value="ECO:0007669"/>
    <property type="project" value="TreeGrafter"/>
</dbReference>
<dbReference type="PANTHER" id="PTHR43161">
    <property type="entry name" value="SORBITOL DEHYDROGENASE"/>
    <property type="match status" value="1"/>
</dbReference>
<reference evidence="8 9" key="1">
    <citation type="submission" date="2018-11" db="EMBL/GenBank/DDBJ databases">
        <title>Sequencing the genomes of 1000 actinobacteria strains.</title>
        <authorList>
            <person name="Klenk H.-P."/>
        </authorList>
    </citation>
    <scope>NUCLEOTIDE SEQUENCE [LARGE SCALE GENOMIC DNA]</scope>
    <source>
        <strain evidence="8 9">DSM 44254</strain>
    </source>
</reference>
<dbReference type="Pfam" id="PF08240">
    <property type="entry name" value="ADH_N"/>
    <property type="match status" value="1"/>
</dbReference>
<dbReference type="PANTHER" id="PTHR43161:SF23">
    <property type="entry name" value="(R,R)-BUTANEDIOL DEHYDROGENASE-RELATED"/>
    <property type="match status" value="1"/>
</dbReference>
<keyword evidence="5" id="KW-0560">Oxidoreductase</keyword>
<evidence type="ECO:0000256" key="4">
    <source>
        <dbReference type="ARBA" id="ARBA00022833"/>
    </source>
</evidence>
<evidence type="ECO:0000256" key="6">
    <source>
        <dbReference type="RuleBase" id="RU361277"/>
    </source>
</evidence>
<keyword evidence="3 6" id="KW-0479">Metal-binding</keyword>
<evidence type="ECO:0000256" key="5">
    <source>
        <dbReference type="ARBA" id="ARBA00023002"/>
    </source>
</evidence>
<dbReference type="InterPro" id="IPR013154">
    <property type="entry name" value="ADH-like_N"/>
</dbReference>
<dbReference type="SUPFAM" id="SSF51735">
    <property type="entry name" value="NAD(P)-binding Rossmann-fold domains"/>
    <property type="match status" value="1"/>
</dbReference>
<dbReference type="EMBL" id="RJKE01000001">
    <property type="protein sequence ID" value="ROO87923.1"/>
    <property type="molecule type" value="Genomic_DNA"/>
</dbReference>
<proteinExistence type="inferred from homology"/>
<dbReference type="Pfam" id="PF00107">
    <property type="entry name" value="ADH_zinc_N"/>
    <property type="match status" value="1"/>
</dbReference>
<comment type="similarity">
    <text evidence="2 6">Belongs to the zinc-containing alcohol dehydrogenase family.</text>
</comment>
<organism evidence="8 9">
    <name type="scientific">Actinocorallia herbida</name>
    <dbReference type="NCBI Taxonomy" id="58109"/>
    <lineage>
        <taxon>Bacteria</taxon>
        <taxon>Bacillati</taxon>
        <taxon>Actinomycetota</taxon>
        <taxon>Actinomycetes</taxon>
        <taxon>Streptosporangiales</taxon>
        <taxon>Thermomonosporaceae</taxon>
        <taxon>Actinocorallia</taxon>
    </lineage>
</organism>
<evidence type="ECO:0000256" key="1">
    <source>
        <dbReference type="ARBA" id="ARBA00001947"/>
    </source>
</evidence>
<sequence>MRALRLHGPRDLRLEEVPDRDLRPGTVRVRIEWAGICGSDLHFYEEPPYPPEYAHPVTAETGPHVIGHEFSGVVTECAPDVTGVSPGMPVVVEPTLFDGTCAACLRGETNLCENAGFIGINGWGGGMSENVVVPAHRVHVLPEGVTTEAAALIEPLAVAWHAVRRSGLRPGETVAVIGAGPIGLGVLMAAKAQGAGLAIVSEPNPARRAAAQAQGADVVVDPLSDDLLAITRYVTNSAGVDASFESSGAGKPALDGLLGVLRKGGRSVLVAPHRPLEFNPGTLLFESSMTGSMAYRGDDFPQVIAAIADGRLRPEALISDRIPLERAVTDGFEALLGAPDQHVKILVQPGKTA</sequence>